<feature type="domain" description="CMP/dCMP-type deaminase" evidence="16">
    <location>
        <begin position="13"/>
        <end position="127"/>
    </location>
</feature>
<evidence type="ECO:0000256" key="5">
    <source>
        <dbReference type="ARBA" id="ARBA00007417"/>
    </source>
</evidence>
<comment type="similarity">
    <text evidence="4 12">In the N-terminal section; belongs to the cytidine and deoxycytidylate deaminase family.</text>
</comment>
<comment type="pathway">
    <text evidence="3 12">Cofactor biosynthesis; riboflavin biosynthesis; 5-amino-6-(D-ribitylamino)uracil from GTP: step 3/4.</text>
</comment>
<dbReference type="Pfam" id="PF01872">
    <property type="entry name" value="RibD_C"/>
    <property type="match status" value="1"/>
</dbReference>
<evidence type="ECO:0000256" key="2">
    <source>
        <dbReference type="ARBA" id="ARBA00004882"/>
    </source>
</evidence>
<feature type="binding site" evidence="14">
    <location>
        <position position="208"/>
    </location>
    <ligand>
        <name>NADP(+)</name>
        <dbReference type="ChEBI" id="CHEBI:58349"/>
    </ligand>
</feature>
<dbReference type="InterPro" id="IPR016192">
    <property type="entry name" value="APOBEC/CMP_deaminase_Zn-bd"/>
</dbReference>
<feature type="binding site" evidence="15">
    <location>
        <position position="87"/>
    </location>
    <ligand>
        <name>Zn(2+)</name>
        <dbReference type="ChEBI" id="CHEBI:29105"/>
        <note>catalytic</note>
    </ligand>
</feature>
<evidence type="ECO:0000256" key="9">
    <source>
        <dbReference type="ARBA" id="ARBA00022857"/>
    </source>
</evidence>
<keyword evidence="12" id="KW-0378">Hydrolase</keyword>
<feature type="binding site" evidence="15">
    <location>
        <position position="96"/>
    </location>
    <ligand>
        <name>Zn(2+)</name>
        <dbReference type="ChEBI" id="CHEBI:29105"/>
        <note>catalytic</note>
    </ligand>
</feature>
<feature type="active site" description="Proton donor" evidence="13">
    <location>
        <position position="64"/>
    </location>
</feature>
<dbReference type="SUPFAM" id="SSF53927">
    <property type="entry name" value="Cytidine deaminase-like"/>
    <property type="match status" value="1"/>
</dbReference>
<feature type="binding site" evidence="14">
    <location>
        <position position="166"/>
    </location>
    <ligand>
        <name>NADP(+)</name>
        <dbReference type="ChEBI" id="CHEBI:58349"/>
    </ligand>
</feature>
<dbReference type="PANTHER" id="PTHR38011">
    <property type="entry name" value="DIHYDROFOLATE REDUCTASE FAMILY PROTEIN (AFU_ORTHOLOGUE AFUA_8G06820)"/>
    <property type="match status" value="1"/>
</dbReference>
<evidence type="ECO:0000256" key="6">
    <source>
        <dbReference type="ARBA" id="ARBA00022619"/>
    </source>
</evidence>
<dbReference type="AlphaFoldDB" id="A0A1J6I6T5"/>
<gene>
    <name evidence="17" type="ORF">BLA27_11395</name>
</gene>
<evidence type="ECO:0000256" key="13">
    <source>
        <dbReference type="PIRSR" id="PIRSR006769-1"/>
    </source>
</evidence>
<dbReference type="OrthoDB" id="9800865at2"/>
<feature type="binding site" evidence="14">
    <location>
        <position position="235"/>
    </location>
    <ligand>
        <name>NADP(+)</name>
        <dbReference type="ChEBI" id="CHEBI:58349"/>
    </ligand>
</feature>
<dbReference type="EC" id="3.5.4.26" evidence="12"/>
<dbReference type="InterPro" id="IPR004794">
    <property type="entry name" value="Eubact_RibD"/>
</dbReference>
<dbReference type="GO" id="GO:0009231">
    <property type="term" value="P:riboflavin biosynthetic process"/>
    <property type="evidence" value="ECO:0007669"/>
    <property type="project" value="UniProtKB-UniPathway"/>
</dbReference>
<evidence type="ECO:0000256" key="7">
    <source>
        <dbReference type="ARBA" id="ARBA00022723"/>
    </source>
</evidence>
<comment type="similarity">
    <text evidence="5 12">In the C-terminal section; belongs to the HTP reductase family.</text>
</comment>
<feature type="binding site" evidence="15">
    <location>
        <position position="62"/>
    </location>
    <ligand>
        <name>Zn(2+)</name>
        <dbReference type="ChEBI" id="CHEBI:29105"/>
        <note>catalytic</note>
    </ligand>
</feature>
<comment type="catalytic activity">
    <reaction evidence="12">
        <text>2,5-diamino-6-hydroxy-4-(5-phosphoribosylamino)-pyrimidine + H2O + H(+) = 5-amino-6-(5-phospho-D-ribosylamino)uracil + NH4(+)</text>
        <dbReference type="Rhea" id="RHEA:21868"/>
        <dbReference type="ChEBI" id="CHEBI:15377"/>
        <dbReference type="ChEBI" id="CHEBI:15378"/>
        <dbReference type="ChEBI" id="CHEBI:28938"/>
        <dbReference type="ChEBI" id="CHEBI:58453"/>
        <dbReference type="ChEBI" id="CHEBI:58614"/>
        <dbReference type="EC" id="3.5.4.26"/>
    </reaction>
</comment>
<evidence type="ECO:0000256" key="14">
    <source>
        <dbReference type="PIRSR" id="PIRSR006769-2"/>
    </source>
</evidence>
<keyword evidence="11" id="KW-0511">Multifunctional enzyme</keyword>
<feature type="binding site" evidence="14">
    <location>
        <position position="307"/>
    </location>
    <ligand>
        <name>substrate</name>
    </ligand>
</feature>
<feature type="binding site" evidence="14">
    <location>
        <begin position="309"/>
        <end position="315"/>
    </location>
    <ligand>
        <name>NADP(+)</name>
        <dbReference type="ChEBI" id="CHEBI:58349"/>
    </ligand>
</feature>
<evidence type="ECO:0000256" key="1">
    <source>
        <dbReference type="ARBA" id="ARBA00002151"/>
    </source>
</evidence>
<comment type="catalytic activity">
    <reaction evidence="12">
        <text>5-amino-6-(5-phospho-D-ribitylamino)uracil + NADP(+) = 5-amino-6-(5-phospho-D-ribosylamino)uracil + NADPH + H(+)</text>
        <dbReference type="Rhea" id="RHEA:17845"/>
        <dbReference type="ChEBI" id="CHEBI:15378"/>
        <dbReference type="ChEBI" id="CHEBI:57783"/>
        <dbReference type="ChEBI" id="CHEBI:58349"/>
        <dbReference type="ChEBI" id="CHEBI:58421"/>
        <dbReference type="ChEBI" id="CHEBI:58453"/>
        <dbReference type="EC" id="1.1.1.193"/>
    </reaction>
</comment>
<feature type="binding site" evidence="14">
    <location>
        <position position="212"/>
    </location>
    <ligand>
        <name>NADP(+)</name>
        <dbReference type="ChEBI" id="CHEBI:58349"/>
    </ligand>
</feature>
<dbReference type="GO" id="GO:0008270">
    <property type="term" value="F:zinc ion binding"/>
    <property type="evidence" value="ECO:0007669"/>
    <property type="project" value="InterPro"/>
</dbReference>
<evidence type="ECO:0000313" key="17">
    <source>
        <dbReference type="EMBL" id="OIS93542.1"/>
    </source>
</evidence>
<dbReference type="PIRSF" id="PIRSF006769">
    <property type="entry name" value="RibD"/>
    <property type="match status" value="1"/>
</dbReference>
<dbReference type="EMBL" id="MOEC01000009">
    <property type="protein sequence ID" value="OIS93542.1"/>
    <property type="molecule type" value="Genomic_DNA"/>
</dbReference>
<comment type="pathway">
    <text evidence="2 12">Cofactor biosynthesis; riboflavin biosynthesis; 5-amino-6-(D-ribitylamino)uracil from GTP: step 2/4.</text>
</comment>
<protein>
    <recommendedName>
        <fullName evidence="12">Riboflavin biosynthesis protein RibD</fullName>
    </recommendedName>
    <domain>
        <recommendedName>
            <fullName evidence="12">Diaminohydroxyphosphoribosylaminopyrimidine deaminase</fullName>
            <shortName evidence="12">DRAP deaminase</shortName>
            <ecNumber evidence="12">3.5.4.26</ecNumber>
        </recommendedName>
        <alternativeName>
            <fullName evidence="12">Riboflavin-specific deaminase</fullName>
        </alternativeName>
    </domain>
    <domain>
        <recommendedName>
            <fullName evidence="12">5-amino-6-(5-phosphoribosylamino)uracil reductase</fullName>
            <ecNumber evidence="12">1.1.1.193</ecNumber>
        </recommendedName>
        <alternativeName>
            <fullName evidence="12">HTP reductase</fullName>
        </alternativeName>
    </domain>
</protein>
<dbReference type="InterPro" id="IPR002734">
    <property type="entry name" value="RibDG_C"/>
</dbReference>
<dbReference type="GO" id="GO:0008703">
    <property type="term" value="F:5-amino-6-(5-phosphoribosylamino)uracil reductase activity"/>
    <property type="evidence" value="ECO:0007669"/>
    <property type="project" value="UniProtKB-EC"/>
</dbReference>
<evidence type="ECO:0000256" key="15">
    <source>
        <dbReference type="PIRSR" id="PIRSR006769-3"/>
    </source>
</evidence>
<keyword evidence="9 12" id="KW-0521">NADP</keyword>
<evidence type="ECO:0000259" key="16">
    <source>
        <dbReference type="PROSITE" id="PS51747"/>
    </source>
</evidence>
<dbReference type="PROSITE" id="PS51747">
    <property type="entry name" value="CYT_DCMP_DEAMINASES_2"/>
    <property type="match status" value="1"/>
</dbReference>
<dbReference type="Proteomes" id="UP000182985">
    <property type="component" value="Unassembled WGS sequence"/>
</dbReference>
<evidence type="ECO:0000256" key="4">
    <source>
        <dbReference type="ARBA" id="ARBA00005259"/>
    </source>
</evidence>
<dbReference type="GO" id="GO:0008835">
    <property type="term" value="F:diaminohydroxyphosphoribosylaminopyrimidine deaminase activity"/>
    <property type="evidence" value="ECO:0007669"/>
    <property type="project" value="UniProtKB-EC"/>
</dbReference>
<evidence type="ECO:0000256" key="8">
    <source>
        <dbReference type="ARBA" id="ARBA00022833"/>
    </source>
</evidence>
<dbReference type="EC" id="1.1.1.193" evidence="12"/>
<dbReference type="PROSITE" id="PS00903">
    <property type="entry name" value="CYT_DCMP_DEAMINASES_1"/>
    <property type="match status" value="1"/>
</dbReference>
<dbReference type="NCBIfam" id="TIGR00326">
    <property type="entry name" value="eubact_ribD"/>
    <property type="match status" value="1"/>
</dbReference>
<keyword evidence="7 12" id="KW-0479">Metal-binding</keyword>
<comment type="cofactor">
    <cofactor evidence="12 15">
        <name>Zn(2+)</name>
        <dbReference type="ChEBI" id="CHEBI:29105"/>
    </cofactor>
    <text evidence="12 15">Binds 1 zinc ion.</text>
</comment>
<dbReference type="Gene3D" id="3.40.140.10">
    <property type="entry name" value="Cytidine Deaminase, domain 2"/>
    <property type="match status" value="1"/>
</dbReference>
<dbReference type="SUPFAM" id="SSF53597">
    <property type="entry name" value="Dihydrofolate reductase-like"/>
    <property type="match status" value="1"/>
</dbReference>
<feature type="binding site" evidence="14">
    <location>
        <position position="196"/>
    </location>
    <ligand>
        <name>substrate</name>
    </ligand>
</feature>
<dbReference type="InterPro" id="IPR050765">
    <property type="entry name" value="Riboflavin_Biosynth_HTPR"/>
</dbReference>
<sequence length="379" mass="40081">MSGSKFPPLNATADDVSFMEATIRYARRHKGLTGTNPSVGTIIVKDGVIVGRGVTAIGGRPHAEPQALADAGEAARGATAYVTLEPCAHHGRTPPCAEALVRAGVARVVVAATDPDERVSGKGFAILREAGIEVVPGILAKHAADDLAGYLNRSAKKRPEVILKLALSADGMIGRRGEGQVAITGTIARAQSHILRAQTDIILIGIETALVDDPVLNCRLPGLEQRSPVRVVLDSGLRLPLSSKLVRTADAQPLWIACGEEAPLERRYELQAAGCRILATEAYDCRIALPELMDDLAAQGISSVLVEGGAGVAKSFLDEGLVDRLAIFRSPVEIGSELGVAVDGLETHIADKFKIMRRARYGDDAYAEYVSAECKSVRS</sequence>
<evidence type="ECO:0000256" key="12">
    <source>
        <dbReference type="PIRNR" id="PIRNR006769"/>
    </source>
</evidence>
<dbReference type="UniPathway" id="UPA00275">
    <property type="reaction ID" value="UER00401"/>
</dbReference>
<dbReference type="CDD" id="cd01284">
    <property type="entry name" value="Riboflavin_deaminase-reductase"/>
    <property type="match status" value="1"/>
</dbReference>
<dbReference type="RefSeq" id="WP_071631843.1">
    <property type="nucleotide sequence ID" value="NZ_MOEC01000009.1"/>
</dbReference>
<dbReference type="InterPro" id="IPR024072">
    <property type="entry name" value="DHFR-like_dom_sf"/>
</dbReference>
<comment type="function">
    <text evidence="1 12">Converts 2,5-diamino-6-(ribosylamino)-4(3h)-pyrimidinone 5'-phosphate into 5-amino-6-(ribosylamino)-2,4(1h,3h)-pyrimidinedione 5'-phosphate.</text>
</comment>
<evidence type="ECO:0000256" key="11">
    <source>
        <dbReference type="ARBA" id="ARBA00023268"/>
    </source>
</evidence>
<keyword evidence="6 12" id="KW-0686">Riboflavin biosynthesis</keyword>
<keyword evidence="10 12" id="KW-0560">Oxidoreductase</keyword>
<keyword evidence="18" id="KW-1185">Reference proteome</keyword>
<feature type="binding site" evidence="14">
    <location>
        <position position="219"/>
    </location>
    <ligand>
        <name>substrate</name>
    </ligand>
</feature>
<keyword evidence="8 12" id="KW-0862">Zinc</keyword>
<feature type="binding site" evidence="14">
    <location>
        <position position="216"/>
    </location>
    <ligand>
        <name>substrate</name>
    </ligand>
</feature>
<evidence type="ECO:0000256" key="3">
    <source>
        <dbReference type="ARBA" id="ARBA00004910"/>
    </source>
</evidence>
<accession>A0A1J6I6T5</accession>
<dbReference type="InterPro" id="IPR002125">
    <property type="entry name" value="CMP_dCMP_dom"/>
</dbReference>
<name>A0A1J6I6T5_9HYPH</name>
<evidence type="ECO:0000313" key="18">
    <source>
        <dbReference type="Proteomes" id="UP000182985"/>
    </source>
</evidence>
<dbReference type="InterPro" id="IPR016193">
    <property type="entry name" value="Cytidine_deaminase-like"/>
</dbReference>
<organism evidence="17 18">
    <name type="scientific">Brucella cytisi</name>
    <dbReference type="NCBI Taxonomy" id="407152"/>
    <lineage>
        <taxon>Bacteria</taxon>
        <taxon>Pseudomonadati</taxon>
        <taxon>Pseudomonadota</taxon>
        <taxon>Alphaproteobacteria</taxon>
        <taxon>Hyphomicrobiales</taxon>
        <taxon>Brucellaceae</taxon>
        <taxon>Brucella/Ochrobactrum group</taxon>
        <taxon>Brucella</taxon>
    </lineage>
</organism>
<dbReference type="Pfam" id="PF00383">
    <property type="entry name" value="dCMP_cyt_deam_1"/>
    <property type="match status" value="1"/>
</dbReference>
<comment type="caution">
    <text evidence="17">The sequence shown here is derived from an EMBL/GenBank/DDBJ whole genome shotgun (WGS) entry which is preliminary data.</text>
</comment>
<reference evidence="17 18" key="1">
    <citation type="submission" date="2016-10" db="EMBL/GenBank/DDBJ databases">
        <title>The Draft Genome Sequence of the Potato Rhizosphere Bacteria Ochrobactrum sp. IPA7.2.</title>
        <authorList>
            <person name="Gogoleva N.E."/>
            <person name="Khlopko Y.A."/>
            <person name="Burygin G.L."/>
            <person name="Plotnikov A.O."/>
        </authorList>
    </citation>
    <scope>NUCLEOTIDE SEQUENCE [LARGE SCALE GENOMIC DNA]</scope>
    <source>
        <strain evidence="17 18">IPA7.2</strain>
    </source>
</reference>
<dbReference type="Gene3D" id="3.40.430.10">
    <property type="entry name" value="Dihydrofolate Reductase, subunit A"/>
    <property type="match status" value="1"/>
</dbReference>
<evidence type="ECO:0000256" key="10">
    <source>
        <dbReference type="ARBA" id="ARBA00023002"/>
    </source>
</evidence>
<dbReference type="PANTHER" id="PTHR38011:SF7">
    <property type="entry name" value="2,5-DIAMINO-6-RIBOSYLAMINO-4(3H)-PYRIMIDINONE 5'-PHOSPHATE REDUCTASE"/>
    <property type="match status" value="1"/>
</dbReference>
<proteinExistence type="inferred from homology"/>